<dbReference type="Proteomes" id="UP000675284">
    <property type="component" value="Unassembled WGS sequence"/>
</dbReference>
<accession>A0A941DW66</accession>
<protein>
    <submittedName>
        <fullName evidence="1">Uncharacterized protein</fullName>
    </submittedName>
</protein>
<sequence length="67" mass="7990">MPSFKIGKKLVYFKGLAWLKVGETSGFDFEDGFDRYFAIYMPKGLMMKEYQEKYQSFKNEIDSLLKR</sequence>
<proteinExistence type="predicted"/>
<dbReference type="AlphaFoldDB" id="A0A941DW66"/>
<evidence type="ECO:0000313" key="2">
    <source>
        <dbReference type="Proteomes" id="UP000675284"/>
    </source>
</evidence>
<dbReference type="RefSeq" id="WP_166530891.1">
    <property type="nucleotide sequence ID" value="NZ_JAGSOT010000075.1"/>
</dbReference>
<organism evidence="1 2">
    <name type="scientific">Virgibacillus salarius</name>
    <dbReference type="NCBI Taxonomy" id="447199"/>
    <lineage>
        <taxon>Bacteria</taxon>
        <taxon>Bacillati</taxon>
        <taxon>Bacillota</taxon>
        <taxon>Bacilli</taxon>
        <taxon>Bacillales</taxon>
        <taxon>Bacillaceae</taxon>
        <taxon>Virgibacillus</taxon>
    </lineage>
</organism>
<reference evidence="1" key="1">
    <citation type="submission" date="2021-04" db="EMBL/GenBank/DDBJ databases">
        <title>Isolation and polyphasic classification of algal microorganism.</title>
        <authorList>
            <person name="Wang S."/>
        </authorList>
    </citation>
    <scope>NUCLEOTIDE SEQUENCE</scope>
    <source>
        <strain evidence="1">720a</strain>
    </source>
</reference>
<gene>
    <name evidence="1" type="ORF">KCX74_17890</name>
</gene>
<evidence type="ECO:0000313" key="1">
    <source>
        <dbReference type="EMBL" id="MBR7797900.1"/>
    </source>
</evidence>
<dbReference type="EMBL" id="JAGSOT010000075">
    <property type="protein sequence ID" value="MBR7797900.1"/>
    <property type="molecule type" value="Genomic_DNA"/>
</dbReference>
<name>A0A941DW66_9BACI</name>
<keyword evidence="2" id="KW-1185">Reference proteome</keyword>
<comment type="caution">
    <text evidence="1">The sequence shown here is derived from an EMBL/GenBank/DDBJ whole genome shotgun (WGS) entry which is preliminary data.</text>
</comment>